<protein>
    <submittedName>
        <fullName evidence="6">Transcriptional regulator, AraC family with amidase-like domain</fullName>
    </submittedName>
</protein>
<dbReference type="SMART" id="SM00342">
    <property type="entry name" value="HTH_ARAC"/>
    <property type="match status" value="1"/>
</dbReference>
<accession>A0A212PZY6</accession>
<dbReference type="Proteomes" id="UP000197065">
    <property type="component" value="Unassembled WGS sequence"/>
</dbReference>
<feature type="region of interest" description="Disordered" evidence="4">
    <location>
        <begin position="352"/>
        <end position="379"/>
    </location>
</feature>
<evidence type="ECO:0000256" key="1">
    <source>
        <dbReference type="ARBA" id="ARBA00023015"/>
    </source>
</evidence>
<gene>
    <name evidence="6" type="ORF">SAMN07250955_101287</name>
</gene>
<dbReference type="InterPro" id="IPR009057">
    <property type="entry name" value="Homeodomain-like_sf"/>
</dbReference>
<dbReference type="CDD" id="cd03136">
    <property type="entry name" value="GATase1_AraC_ArgR_like"/>
    <property type="match status" value="1"/>
</dbReference>
<dbReference type="PROSITE" id="PS00041">
    <property type="entry name" value="HTH_ARAC_FAMILY_1"/>
    <property type="match status" value="1"/>
</dbReference>
<dbReference type="Pfam" id="PF01965">
    <property type="entry name" value="DJ-1_PfpI"/>
    <property type="match status" value="1"/>
</dbReference>
<dbReference type="InterPro" id="IPR002818">
    <property type="entry name" value="DJ-1/PfpI"/>
</dbReference>
<evidence type="ECO:0000256" key="4">
    <source>
        <dbReference type="SAM" id="MobiDB-lite"/>
    </source>
</evidence>
<evidence type="ECO:0000313" key="7">
    <source>
        <dbReference type="Proteomes" id="UP000197065"/>
    </source>
</evidence>
<dbReference type="Gene3D" id="3.40.50.880">
    <property type="match status" value="1"/>
</dbReference>
<evidence type="ECO:0000259" key="5">
    <source>
        <dbReference type="PROSITE" id="PS01124"/>
    </source>
</evidence>
<keyword evidence="2" id="KW-0238">DNA-binding</keyword>
<dbReference type="Pfam" id="PF12833">
    <property type="entry name" value="HTH_18"/>
    <property type="match status" value="1"/>
</dbReference>
<dbReference type="GO" id="GO:0043565">
    <property type="term" value="F:sequence-specific DNA binding"/>
    <property type="evidence" value="ECO:0007669"/>
    <property type="project" value="InterPro"/>
</dbReference>
<dbReference type="AlphaFoldDB" id="A0A212PZY6"/>
<proteinExistence type="predicted"/>
<evidence type="ECO:0000256" key="3">
    <source>
        <dbReference type="ARBA" id="ARBA00023163"/>
    </source>
</evidence>
<sequence length="379" mass="41934">MVATSERGSKALQAIESKFNPRQAASAGPSSRQRPGGTATLSFGFLLLPHFTLTAFSGFVDMLRLSGDQGDNSRQVHCRWSVIGPTLAPVDASCGVKITPLAELGDPARFDYIVVVGGLVRGHDCVDPSIVEYLRRADQLGVTLVGVCTGTFVLARAGLMNQRRCCVHWYHLKEFAEAFPDVQPVADELFIVEEDRVTCAGGTAVIDLAAYFIQQHWDSGRAIKGSRQLVIDWPREPRHSQMPFEEERFDLNDARLRKAVQFMNENLGATICMTDLARKANISVRQLDRRFRSVLGMSPGAYHRTLRLKRAAWLISQTTRSITQVAFECGFADSSHLSRVFRQAYGLSPGLVRRSHPRANEEPAFSRSDLVGSGPYPPL</sequence>
<dbReference type="InterPro" id="IPR029062">
    <property type="entry name" value="Class_I_gatase-like"/>
</dbReference>
<dbReference type="RefSeq" id="WP_088559597.1">
    <property type="nucleotide sequence ID" value="NZ_FYEH01000001.1"/>
</dbReference>
<dbReference type="SUPFAM" id="SSF46689">
    <property type="entry name" value="Homeodomain-like"/>
    <property type="match status" value="2"/>
</dbReference>
<dbReference type="InterPro" id="IPR018060">
    <property type="entry name" value="HTH_AraC"/>
</dbReference>
<dbReference type="PANTHER" id="PTHR43130">
    <property type="entry name" value="ARAC-FAMILY TRANSCRIPTIONAL REGULATOR"/>
    <property type="match status" value="1"/>
</dbReference>
<keyword evidence="3" id="KW-0804">Transcription</keyword>
<feature type="domain" description="HTH araC/xylS-type" evidence="5">
    <location>
        <begin position="257"/>
        <end position="355"/>
    </location>
</feature>
<dbReference type="PANTHER" id="PTHR43130:SF3">
    <property type="entry name" value="HTH-TYPE TRANSCRIPTIONAL REGULATOR RV1931C"/>
    <property type="match status" value="1"/>
</dbReference>
<name>A0A212PZY6_9PROT</name>
<dbReference type="EMBL" id="FYEH01000001">
    <property type="protein sequence ID" value="SNB52637.1"/>
    <property type="molecule type" value="Genomic_DNA"/>
</dbReference>
<evidence type="ECO:0000256" key="2">
    <source>
        <dbReference type="ARBA" id="ARBA00023125"/>
    </source>
</evidence>
<dbReference type="InterPro" id="IPR018062">
    <property type="entry name" value="HTH_AraC-typ_CS"/>
</dbReference>
<reference evidence="6 7" key="1">
    <citation type="submission" date="2017-06" db="EMBL/GenBank/DDBJ databases">
        <authorList>
            <person name="Kim H.J."/>
            <person name="Triplett B.A."/>
        </authorList>
    </citation>
    <scope>NUCLEOTIDE SEQUENCE [LARGE SCALE GENOMIC DNA]</scope>
    <source>
        <strain evidence="6 7">B29T1</strain>
    </source>
</reference>
<dbReference type="GO" id="GO:0003700">
    <property type="term" value="F:DNA-binding transcription factor activity"/>
    <property type="evidence" value="ECO:0007669"/>
    <property type="project" value="InterPro"/>
</dbReference>
<dbReference type="OrthoDB" id="9793400at2"/>
<dbReference type="PROSITE" id="PS01124">
    <property type="entry name" value="HTH_ARAC_FAMILY_2"/>
    <property type="match status" value="1"/>
</dbReference>
<organism evidence="6 7">
    <name type="scientific">Arboricoccus pini</name>
    <dbReference type="NCBI Taxonomy" id="1963835"/>
    <lineage>
        <taxon>Bacteria</taxon>
        <taxon>Pseudomonadati</taxon>
        <taxon>Pseudomonadota</taxon>
        <taxon>Alphaproteobacteria</taxon>
        <taxon>Geminicoccales</taxon>
        <taxon>Geminicoccaceae</taxon>
        <taxon>Arboricoccus</taxon>
    </lineage>
</organism>
<keyword evidence="1" id="KW-0805">Transcription regulation</keyword>
<dbReference type="SUPFAM" id="SSF52317">
    <property type="entry name" value="Class I glutamine amidotransferase-like"/>
    <property type="match status" value="1"/>
</dbReference>
<dbReference type="InterPro" id="IPR052158">
    <property type="entry name" value="INH-QAR"/>
</dbReference>
<keyword evidence="7" id="KW-1185">Reference proteome</keyword>
<dbReference type="Gene3D" id="1.10.10.60">
    <property type="entry name" value="Homeodomain-like"/>
    <property type="match status" value="1"/>
</dbReference>
<evidence type="ECO:0000313" key="6">
    <source>
        <dbReference type="EMBL" id="SNB52637.1"/>
    </source>
</evidence>